<organism evidence="1 2">
    <name type="scientific">Azospirillum baldaniorum</name>
    <dbReference type="NCBI Taxonomy" id="1064539"/>
    <lineage>
        <taxon>Bacteria</taxon>
        <taxon>Pseudomonadati</taxon>
        <taxon>Pseudomonadota</taxon>
        <taxon>Alphaproteobacteria</taxon>
        <taxon>Rhodospirillales</taxon>
        <taxon>Azospirillaceae</taxon>
        <taxon>Azospirillum</taxon>
    </lineage>
</organism>
<dbReference type="EMBL" id="HE577330">
    <property type="protein sequence ID" value="CCD02932.1"/>
    <property type="molecule type" value="Genomic_DNA"/>
</dbReference>
<reference evidence="1 2" key="1">
    <citation type="journal article" date="2011" name="PLoS Genet.">
        <title>Azospirillum genomes reveal transition of bacteria from aquatic to terrestrial environments.</title>
        <authorList>
            <person name="Wisniewski-Dye F."/>
            <person name="Borziak K."/>
            <person name="Khalsa-Moyers G."/>
            <person name="Alexandre G."/>
            <person name="Sukharnikov L.O."/>
            <person name="Wuichet K."/>
            <person name="Hurst G.B."/>
            <person name="McDonald W.H."/>
            <person name="Robertson J.S."/>
            <person name="Barbe V."/>
            <person name="Calteau A."/>
            <person name="Rouy Z."/>
            <person name="Mangenot S."/>
            <person name="Prigent-Combaret C."/>
            <person name="Normand P."/>
            <person name="Boyer M."/>
            <person name="Siguier P."/>
            <person name="Dessaux Y."/>
            <person name="Elmerich C."/>
            <person name="Condemine G."/>
            <person name="Krishnen G."/>
            <person name="Kennedy I."/>
            <person name="Paterson A.H."/>
            <person name="Gonzalez V."/>
            <person name="Mavingui P."/>
            <person name="Zhulin I.B."/>
        </authorList>
    </citation>
    <scope>NUCLEOTIDE SEQUENCE [LARGE SCALE GENOMIC DNA]</scope>
    <source>
        <strain evidence="1 2">Sp245</strain>
    </source>
</reference>
<protein>
    <submittedName>
        <fullName evidence="1">Uncharacterized protein</fullName>
    </submittedName>
</protein>
<dbReference type="KEGG" id="abs:AZOBR_p340170"/>
<accession>A0A9P1JZW1</accession>
<dbReference type="Proteomes" id="UP000007319">
    <property type="component" value="Plasmid AZOBR_p3"/>
</dbReference>
<dbReference type="RefSeq" id="WP_014199444.1">
    <property type="nucleotide sequence ID" value="NC_016595.1"/>
</dbReference>
<keyword evidence="1" id="KW-0614">Plasmid</keyword>
<evidence type="ECO:0000313" key="2">
    <source>
        <dbReference type="Proteomes" id="UP000007319"/>
    </source>
</evidence>
<name>A0A9P1JZW1_9PROT</name>
<sequence>MTSKPHFITLTSAGNKMKIRFNPACITTYRSAIEQDRIPPAASVVNMLDETIYVTETPEQIDALLGVTAAPAAPDGYPPVGSMVLVAGANSDISDTERSYGERMVIGYTPCGLFACFQKPGCWPYVERLANCHFKPLPAHPAIATGTEGA</sequence>
<dbReference type="AlphaFoldDB" id="A0A9P1JZW1"/>
<keyword evidence="2" id="KW-1185">Reference proteome</keyword>
<gene>
    <name evidence="1" type="ORF">AZOBR_p340170</name>
</gene>
<geneLocation type="plasmid" evidence="1 2">
    <name>AZOBR_p3</name>
</geneLocation>
<proteinExistence type="predicted"/>
<evidence type="ECO:0000313" key="1">
    <source>
        <dbReference type="EMBL" id="CCD02932.1"/>
    </source>
</evidence>